<proteinExistence type="predicted"/>
<dbReference type="EMBL" id="JAZBJO010000051">
    <property type="protein sequence ID" value="MEE4598583.1"/>
    <property type="molecule type" value="Genomic_DNA"/>
</dbReference>
<protein>
    <recommendedName>
        <fullName evidence="3">Transposase</fullName>
    </recommendedName>
</protein>
<reference evidence="1 2" key="1">
    <citation type="submission" date="2023-11" db="EMBL/GenBank/DDBJ databases">
        <title>30 novel species of actinomycetes from the DSMZ collection.</title>
        <authorList>
            <person name="Nouioui I."/>
        </authorList>
    </citation>
    <scope>NUCLEOTIDE SEQUENCE [LARGE SCALE GENOMIC DNA]</scope>
    <source>
        <strain evidence="1 2">DSM 41524</strain>
    </source>
</reference>
<comment type="caution">
    <text evidence="1">The sequence shown here is derived from an EMBL/GenBank/DDBJ whole genome shotgun (WGS) entry which is preliminary data.</text>
</comment>
<gene>
    <name evidence="1" type="ORF">V2J94_43265</name>
</gene>
<keyword evidence="2" id="KW-1185">Reference proteome</keyword>
<organism evidence="1 2">
    <name type="scientific">Streptomyces asiaticus subsp. ignotus</name>
    <dbReference type="NCBI Taxonomy" id="3098222"/>
    <lineage>
        <taxon>Bacteria</taxon>
        <taxon>Bacillati</taxon>
        <taxon>Actinomycetota</taxon>
        <taxon>Actinomycetes</taxon>
        <taxon>Kitasatosporales</taxon>
        <taxon>Streptomycetaceae</taxon>
        <taxon>Streptomyces</taxon>
        <taxon>Streptomyces violaceusniger group</taxon>
    </lineage>
</organism>
<evidence type="ECO:0000313" key="1">
    <source>
        <dbReference type="EMBL" id="MEE4598583.1"/>
    </source>
</evidence>
<name>A0ABU7QC79_9ACTN</name>
<sequence length="80" mass="8747">MLTVVNADGSAPIGSLIEEIVREGARRIRAAALEAEVNRYIAESADRRDSDSRHFLVHTGYHQTRTVTTAAGTARYVPHA</sequence>
<evidence type="ECO:0000313" key="2">
    <source>
        <dbReference type="Proteomes" id="UP001354709"/>
    </source>
</evidence>
<evidence type="ECO:0008006" key="3">
    <source>
        <dbReference type="Google" id="ProtNLM"/>
    </source>
</evidence>
<accession>A0ABU7QC79</accession>
<dbReference type="RefSeq" id="WP_330815958.1">
    <property type="nucleotide sequence ID" value="NZ_JAZBJO010000051.1"/>
</dbReference>
<dbReference type="Proteomes" id="UP001354709">
    <property type="component" value="Unassembled WGS sequence"/>
</dbReference>